<feature type="domain" description="MACPF" evidence="6">
    <location>
        <begin position="30"/>
        <end position="262"/>
    </location>
</feature>
<keyword evidence="5" id="KW-1015">Disulfide bond</keyword>
<evidence type="ECO:0000313" key="8">
    <source>
        <dbReference type="Proteomes" id="UP000507470"/>
    </source>
</evidence>
<dbReference type="Pfam" id="PF01823">
    <property type="entry name" value="MACPF"/>
    <property type="match status" value="1"/>
</dbReference>
<keyword evidence="3" id="KW-0964">Secreted</keyword>
<dbReference type="OrthoDB" id="6153340at2759"/>
<reference evidence="7 8" key="1">
    <citation type="submission" date="2020-06" db="EMBL/GenBank/DDBJ databases">
        <authorList>
            <person name="Li R."/>
            <person name="Bekaert M."/>
        </authorList>
    </citation>
    <scope>NUCLEOTIDE SEQUENCE [LARGE SCALE GENOMIC DNA]</scope>
    <source>
        <strain evidence="8">wild</strain>
    </source>
</reference>
<proteinExistence type="predicted"/>
<dbReference type="GO" id="GO:0016020">
    <property type="term" value="C:membrane"/>
    <property type="evidence" value="ECO:0007669"/>
    <property type="project" value="UniProtKB-SubCell"/>
</dbReference>
<dbReference type="AlphaFoldDB" id="A0A6J8CQE8"/>
<evidence type="ECO:0000256" key="3">
    <source>
        <dbReference type="ARBA" id="ARBA00022525"/>
    </source>
</evidence>
<evidence type="ECO:0000256" key="2">
    <source>
        <dbReference type="ARBA" id="ARBA00004613"/>
    </source>
</evidence>
<dbReference type="InterPro" id="IPR020863">
    <property type="entry name" value="MACPF_CS"/>
</dbReference>
<evidence type="ECO:0000256" key="1">
    <source>
        <dbReference type="ARBA" id="ARBA00004370"/>
    </source>
</evidence>
<comment type="subcellular location">
    <subcellularLocation>
        <location evidence="1">Membrane</location>
    </subcellularLocation>
    <subcellularLocation>
        <location evidence="2">Secreted</location>
    </subcellularLocation>
</comment>
<dbReference type="PROSITE" id="PS51412">
    <property type="entry name" value="MACPF_2"/>
    <property type="match status" value="1"/>
</dbReference>
<dbReference type="Proteomes" id="UP000507470">
    <property type="component" value="Unassembled WGS sequence"/>
</dbReference>
<evidence type="ECO:0000259" key="6">
    <source>
        <dbReference type="PROSITE" id="PS51412"/>
    </source>
</evidence>
<evidence type="ECO:0000256" key="5">
    <source>
        <dbReference type="ARBA" id="ARBA00023157"/>
    </source>
</evidence>
<gene>
    <name evidence="7" type="ORF">MCOR_32409</name>
</gene>
<dbReference type="InterPro" id="IPR020864">
    <property type="entry name" value="MACPF"/>
</dbReference>
<evidence type="ECO:0000256" key="4">
    <source>
        <dbReference type="ARBA" id="ARBA00023136"/>
    </source>
</evidence>
<dbReference type="GO" id="GO:0005576">
    <property type="term" value="C:extracellular region"/>
    <property type="evidence" value="ECO:0007669"/>
    <property type="project" value="UniProtKB-SubCell"/>
</dbReference>
<dbReference type="EMBL" id="CACVKT020005796">
    <property type="protein sequence ID" value="CAC5398011.1"/>
    <property type="molecule type" value="Genomic_DNA"/>
</dbReference>
<keyword evidence="4" id="KW-0472">Membrane</keyword>
<keyword evidence="8" id="KW-1185">Reference proteome</keyword>
<accession>A0A6J8CQE8</accession>
<organism evidence="7 8">
    <name type="scientific">Mytilus coruscus</name>
    <name type="common">Sea mussel</name>
    <dbReference type="NCBI Taxonomy" id="42192"/>
    <lineage>
        <taxon>Eukaryota</taxon>
        <taxon>Metazoa</taxon>
        <taxon>Spiralia</taxon>
        <taxon>Lophotrochozoa</taxon>
        <taxon>Mollusca</taxon>
        <taxon>Bivalvia</taxon>
        <taxon>Autobranchia</taxon>
        <taxon>Pteriomorphia</taxon>
        <taxon>Mytilida</taxon>
        <taxon>Mytiloidea</taxon>
        <taxon>Mytilidae</taxon>
        <taxon>Mytilinae</taxon>
        <taxon>Mytilus</taxon>
    </lineage>
</organism>
<evidence type="ECO:0000313" key="7">
    <source>
        <dbReference type="EMBL" id="CAC5398011.1"/>
    </source>
</evidence>
<name>A0A6J8CQE8_MYTCO</name>
<protein>
    <recommendedName>
        <fullName evidence="6">MACPF domain-containing protein</fullName>
    </recommendedName>
</protein>
<sequence length="262" mass="29190">MVEAKISIYQKKGSEPLKNEEQLGLRNDYRLQVCQGSQLKQTFPDVDYAFFGYNILRGYPLADGHDPGFTFPIFKIDYTNGGQSGDCRFSVHHGLIVIPDVSCITSFSSTIVQNKYEFSRSLSTSASASAGGGIGPFSASFSASAGFKYSTSTMATGESVFIFSTAECMYYFSKLIPETPPFSDAFLSWVYKLNNSDVKQDYFDFFDTYGTHFPSYLLFGAKFTYKHRMSSNDFQTKRSFRVNVAYEASITAKILTAGSSYS</sequence>
<dbReference type="PROSITE" id="PS00279">
    <property type="entry name" value="MACPF_1"/>
    <property type="match status" value="1"/>
</dbReference>